<dbReference type="SUPFAM" id="SSF48452">
    <property type="entry name" value="TPR-like"/>
    <property type="match status" value="1"/>
</dbReference>
<dbReference type="NCBIfam" id="NF047507">
    <property type="entry name" value="TPR_BatC_Lepto"/>
    <property type="match status" value="1"/>
</dbReference>
<feature type="repeat" description="TPR" evidence="5">
    <location>
        <begin position="441"/>
        <end position="474"/>
    </location>
</feature>
<reference evidence="9" key="1">
    <citation type="journal article" date="2019" name="PLoS Negl. Trop. Dis.">
        <title>Revisiting the worldwide diversity of Leptospira species in the environment.</title>
        <authorList>
            <person name="Vincent A.T."/>
            <person name="Schiettekatte O."/>
            <person name="Bourhy P."/>
            <person name="Veyrier F.J."/>
            <person name="Picardeau M."/>
        </authorList>
    </citation>
    <scope>NUCLEOTIDE SEQUENCE [LARGE SCALE GENOMIC DNA]</scope>
    <source>
        <strain evidence="9">201300427</strain>
    </source>
</reference>
<protein>
    <submittedName>
        <fullName evidence="9">VWA domain-containing protein</fullName>
    </submittedName>
</protein>
<dbReference type="PANTHER" id="PTHR22550">
    <property type="entry name" value="SPORE GERMINATION PROTEIN"/>
    <property type="match status" value="1"/>
</dbReference>
<evidence type="ECO:0000256" key="6">
    <source>
        <dbReference type="SAM" id="MobiDB-lite"/>
    </source>
</evidence>
<feature type="region of interest" description="Disordered" evidence="6">
    <location>
        <begin position="485"/>
        <end position="571"/>
    </location>
</feature>
<comment type="caution">
    <text evidence="9">The sequence shown here is derived from an EMBL/GenBank/DDBJ whole genome shotgun (WGS) entry which is preliminary data.</text>
</comment>
<dbReference type="RefSeq" id="WP_135760035.1">
    <property type="nucleotide sequence ID" value="NZ_RQHW01000028.1"/>
</dbReference>
<evidence type="ECO:0000256" key="5">
    <source>
        <dbReference type="PROSITE-ProRule" id="PRU00339"/>
    </source>
</evidence>
<evidence type="ECO:0000259" key="8">
    <source>
        <dbReference type="PROSITE" id="PS50234"/>
    </source>
</evidence>
<evidence type="ECO:0000256" key="7">
    <source>
        <dbReference type="SAM" id="Phobius"/>
    </source>
</evidence>
<proteinExistence type="predicted"/>
<keyword evidence="4 7" id="KW-0472">Membrane</keyword>
<keyword evidence="10" id="KW-1185">Reference proteome</keyword>
<keyword evidence="3 7" id="KW-1133">Transmembrane helix</keyword>
<dbReference type="InterPro" id="IPR036465">
    <property type="entry name" value="vWFA_dom_sf"/>
</dbReference>
<name>A0A4R9M343_9LEPT</name>
<dbReference type="AlphaFoldDB" id="A0A4R9M343"/>
<dbReference type="InterPro" id="IPR011990">
    <property type="entry name" value="TPR-like_helical_dom_sf"/>
</dbReference>
<feature type="transmembrane region" description="Helical" evidence="7">
    <location>
        <begin position="56"/>
        <end position="76"/>
    </location>
</feature>
<gene>
    <name evidence="9" type="ORF">EHS15_08045</name>
</gene>
<evidence type="ECO:0000313" key="10">
    <source>
        <dbReference type="Proteomes" id="UP000298058"/>
    </source>
</evidence>
<dbReference type="PROSITE" id="PS50005">
    <property type="entry name" value="TPR"/>
    <property type="match status" value="1"/>
</dbReference>
<dbReference type="EMBL" id="RQHW01000028">
    <property type="protein sequence ID" value="TGN19719.1"/>
    <property type="molecule type" value="Genomic_DNA"/>
</dbReference>
<dbReference type="PROSITE" id="PS50234">
    <property type="entry name" value="VWFA"/>
    <property type="match status" value="1"/>
</dbReference>
<dbReference type="SMART" id="SM00028">
    <property type="entry name" value="TPR"/>
    <property type="match status" value="1"/>
</dbReference>
<organism evidence="9 10">
    <name type="scientific">Leptospira idonii</name>
    <dbReference type="NCBI Taxonomy" id="1193500"/>
    <lineage>
        <taxon>Bacteria</taxon>
        <taxon>Pseudomonadati</taxon>
        <taxon>Spirochaetota</taxon>
        <taxon>Spirochaetia</taxon>
        <taxon>Leptospirales</taxon>
        <taxon>Leptospiraceae</taxon>
        <taxon>Leptospira</taxon>
    </lineage>
</organism>
<dbReference type="Pfam" id="PF13519">
    <property type="entry name" value="VWA_2"/>
    <property type="match status" value="1"/>
</dbReference>
<sequence length="571" mass="65085">MNPNDFIEPHFKWICLSTLAVTFLYGIGKSFFLFKISEFQIQFPSLKEKLPAPKALIYFVATFSLLTSLLFAYLALFHTKANEIELNESQQSVDVLFVIDVSYSMNAIDVKPTRLKRFQDIVLRLLPHLAGNRLGIILFAGNAFSYCPMTSDVTAFSDYVNSLGTDMVGKKGTDLSTAIKKAEATLSSSKLLQNRVIVLVSDGEDHESSQLKELNSEVFVWGFGTEEGGPIFYSDPQRHTSGYVTHSGGLEQNPLAENVIISKLNEETLKSFASLNEGEYANLSFESMDAYRLTNKIADMKKNQTNMLHKSRKEDGAFFYLFLAIVFFFIERGLRFFYFPKTKFISLLAFALFFVPPGSEIYSWDLDPAGETISKGIKAYENKQFAESKNKFKEAENYFKDDYRLKFNQSASSYKMGNWNDSLQLNEEIHKDSKATNEIKAKALYNSGNAYFRKNDFRNARKLYEEALDLDPNLSSAKKNLEFLHKKEESRKQEEKEESGQSRSRNKENKENQSRSGANSGSGQAEQEKQNKSKKDPSKENADRMMDQFSPNSILKNKSKGFQSPDNEKFW</sequence>
<keyword evidence="5" id="KW-0802">TPR repeat</keyword>
<dbReference type="SMART" id="SM00327">
    <property type="entry name" value="VWA"/>
    <property type="match status" value="1"/>
</dbReference>
<dbReference type="Pfam" id="PF00515">
    <property type="entry name" value="TPR_1"/>
    <property type="match status" value="1"/>
</dbReference>
<feature type="compositionally biased region" description="Polar residues" evidence="6">
    <location>
        <begin position="549"/>
        <end position="565"/>
    </location>
</feature>
<dbReference type="Proteomes" id="UP000298058">
    <property type="component" value="Unassembled WGS sequence"/>
</dbReference>
<keyword evidence="2 7" id="KW-0812">Transmembrane</keyword>
<feature type="compositionally biased region" description="Basic and acidic residues" evidence="6">
    <location>
        <begin position="526"/>
        <end position="546"/>
    </location>
</feature>
<dbReference type="InterPro" id="IPR050768">
    <property type="entry name" value="UPF0353/GerABKA_families"/>
</dbReference>
<feature type="compositionally biased region" description="Basic and acidic residues" evidence="6">
    <location>
        <begin position="485"/>
        <end position="513"/>
    </location>
</feature>
<evidence type="ECO:0000256" key="4">
    <source>
        <dbReference type="ARBA" id="ARBA00023136"/>
    </source>
</evidence>
<dbReference type="InterPro" id="IPR019734">
    <property type="entry name" value="TPR_rpt"/>
</dbReference>
<dbReference type="SUPFAM" id="SSF53300">
    <property type="entry name" value="vWA-like"/>
    <property type="match status" value="1"/>
</dbReference>
<keyword evidence="1" id="KW-1003">Cell membrane</keyword>
<dbReference type="Gene3D" id="3.40.50.410">
    <property type="entry name" value="von Willebrand factor, type A domain"/>
    <property type="match status" value="1"/>
</dbReference>
<feature type="transmembrane region" description="Helical" evidence="7">
    <location>
        <begin position="12"/>
        <end position="36"/>
    </location>
</feature>
<accession>A0A4R9M343</accession>
<evidence type="ECO:0000256" key="3">
    <source>
        <dbReference type="ARBA" id="ARBA00022989"/>
    </source>
</evidence>
<evidence type="ECO:0000256" key="2">
    <source>
        <dbReference type="ARBA" id="ARBA00022692"/>
    </source>
</evidence>
<dbReference type="InterPro" id="IPR002035">
    <property type="entry name" value="VWF_A"/>
</dbReference>
<dbReference type="OrthoDB" id="9807628at2"/>
<feature type="domain" description="VWFA" evidence="8">
    <location>
        <begin position="94"/>
        <end position="300"/>
    </location>
</feature>
<dbReference type="NCBIfam" id="NF047506">
    <property type="entry name" value="VWA_BatB_Lepto"/>
    <property type="match status" value="1"/>
</dbReference>
<feature type="transmembrane region" description="Helical" evidence="7">
    <location>
        <begin position="317"/>
        <end position="338"/>
    </location>
</feature>
<dbReference type="Gene3D" id="1.25.40.10">
    <property type="entry name" value="Tetratricopeptide repeat domain"/>
    <property type="match status" value="1"/>
</dbReference>
<dbReference type="PANTHER" id="PTHR22550:SF5">
    <property type="entry name" value="LEUCINE ZIPPER PROTEIN 4"/>
    <property type="match status" value="1"/>
</dbReference>
<evidence type="ECO:0000313" key="9">
    <source>
        <dbReference type="EMBL" id="TGN19719.1"/>
    </source>
</evidence>
<dbReference type="PROSITE" id="PS50293">
    <property type="entry name" value="TPR_REGION"/>
    <property type="match status" value="1"/>
</dbReference>
<evidence type="ECO:0000256" key="1">
    <source>
        <dbReference type="ARBA" id="ARBA00022475"/>
    </source>
</evidence>
<feature type="compositionally biased region" description="Polar residues" evidence="6">
    <location>
        <begin position="514"/>
        <end position="525"/>
    </location>
</feature>